<evidence type="ECO:0000313" key="2">
    <source>
        <dbReference type="Proteomes" id="UP000281553"/>
    </source>
</evidence>
<accession>A0A3P7R295</accession>
<keyword evidence="2" id="KW-1185">Reference proteome</keyword>
<protein>
    <submittedName>
        <fullName evidence="1">Uncharacterized protein</fullName>
    </submittedName>
</protein>
<sequence>MDRYSSIGYGTSLSCSASELTLEPCQQPHGGKYHRQKNTASSAVDFQDVHCMLQQAGDNRGELDVDWF</sequence>
<dbReference type="PROSITE" id="PS51257">
    <property type="entry name" value="PROKAR_LIPOPROTEIN"/>
    <property type="match status" value="1"/>
</dbReference>
<gene>
    <name evidence="1" type="ORF">DILT_LOCUS17540</name>
</gene>
<proteinExistence type="predicted"/>
<evidence type="ECO:0000313" key="1">
    <source>
        <dbReference type="EMBL" id="VDN38172.1"/>
    </source>
</evidence>
<dbReference type="EMBL" id="UYRU01092563">
    <property type="protein sequence ID" value="VDN38172.1"/>
    <property type="molecule type" value="Genomic_DNA"/>
</dbReference>
<name>A0A3P7R295_DIBLA</name>
<dbReference type="Proteomes" id="UP000281553">
    <property type="component" value="Unassembled WGS sequence"/>
</dbReference>
<organism evidence="1 2">
    <name type="scientific">Dibothriocephalus latus</name>
    <name type="common">Fish tapeworm</name>
    <name type="synonym">Diphyllobothrium latum</name>
    <dbReference type="NCBI Taxonomy" id="60516"/>
    <lineage>
        <taxon>Eukaryota</taxon>
        <taxon>Metazoa</taxon>
        <taxon>Spiralia</taxon>
        <taxon>Lophotrochozoa</taxon>
        <taxon>Platyhelminthes</taxon>
        <taxon>Cestoda</taxon>
        <taxon>Eucestoda</taxon>
        <taxon>Diphyllobothriidea</taxon>
        <taxon>Diphyllobothriidae</taxon>
        <taxon>Dibothriocephalus</taxon>
    </lineage>
</organism>
<reference evidence="1 2" key="1">
    <citation type="submission" date="2018-11" db="EMBL/GenBank/DDBJ databases">
        <authorList>
            <consortium name="Pathogen Informatics"/>
        </authorList>
    </citation>
    <scope>NUCLEOTIDE SEQUENCE [LARGE SCALE GENOMIC DNA]</scope>
</reference>
<dbReference type="AlphaFoldDB" id="A0A3P7R295"/>